<dbReference type="EMBL" id="CP041356">
    <property type="protein sequence ID" value="QDK71371.1"/>
    <property type="molecule type" value="Genomic_DNA"/>
</dbReference>
<gene>
    <name evidence="1" type="ORF">FLP15_09660</name>
</gene>
<dbReference type="AlphaFoldDB" id="A0A514Z9W4"/>
<dbReference type="RefSeq" id="WP_142766940.1">
    <property type="nucleotide sequence ID" value="NZ_CP041356.1"/>
</dbReference>
<accession>A0A514Z9W4</accession>
<protein>
    <submittedName>
        <fullName evidence="1">Uncharacterized protein</fullName>
    </submittedName>
</protein>
<evidence type="ECO:0000313" key="1">
    <source>
        <dbReference type="EMBL" id="QDK71371.1"/>
    </source>
</evidence>
<sequence>MFSALIIPTITRASSAFDDDDLKQIVQNVILLSGTVVNIYSYTLLKCIGEAWFTKMHDSKQDKDVLEKIDDATKKVRSIRWIINKGGVLNIIPLIISDDLIQFNSLVTIGG</sequence>
<organism evidence="1 2">
    <name type="scientific">Lactococcus protaetiae</name>
    <dbReference type="NCBI Taxonomy" id="2592653"/>
    <lineage>
        <taxon>Bacteria</taxon>
        <taxon>Bacillati</taxon>
        <taxon>Bacillota</taxon>
        <taxon>Bacilli</taxon>
        <taxon>Lactobacillales</taxon>
        <taxon>Streptococcaceae</taxon>
        <taxon>Lactococcus</taxon>
    </lineage>
</organism>
<dbReference type="KEGG" id="lack:FLP15_09660"/>
<reference evidence="1 2" key="1">
    <citation type="submission" date="2019-07" db="EMBL/GenBank/DDBJ databases">
        <title>Genome sequencing of KACC 19320.</title>
        <authorList>
            <person name="Heo J."/>
            <person name="Kim S.-J."/>
            <person name="Kim J.-S."/>
            <person name="Hong S.-B."/>
            <person name="Kwon S.-W."/>
        </authorList>
    </citation>
    <scope>NUCLEOTIDE SEQUENCE [LARGE SCALE GENOMIC DNA]</scope>
    <source>
        <strain evidence="1 2">KACC 19320</strain>
    </source>
</reference>
<proteinExistence type="predicted"/>
<keyword evidence="2" id="KW-1185">Reference proteome</keyword>
<dbReference type="Proteomes" id="UP000315128">
    <property type="component" value="Chromosome"/>
</dbReference>
<evidence type="ECO:0000313" key="2">
    <source>
        <dbReference type="Proteomes" id="UP000315128"/>
    </source>
</evidence>
<name>A0A514Z9W4_9LACT</name>